<dbReference type="InterPro" id="IPR037401">
    <property type="entry name" value="SnoaL-like"/>
</dbReference>
<dbReference type="STRING" id="633440.SAMN05421869_15438"/>
<dbReference type="NCBIfam" id="TIGR02246">
    <property type="entry name" value="SgcJ/EcaC family oxidoreductase"/>
    <property type="match status" value="1"/>
</dbReference>
<accession>A0A1G9VT86</accession>
<evidence type="ECO:0000259" key="1">
    <source>
        <dbReference type="Pfam" id="PF13474"/>
    </source>
</evidence>
<feature type="domain" description="SnoaL-like" evidence="1">
    <location>
        <begin position="13"/>
        <end position="119"/>
    </location>
</feature>
<proteinExistence type="predicted"/>
<dbReference type="RefSeq" id="WP_090947242.1">
    <property type="nucleotide sequence ID" value="NZ_FNDJ01000054.1"/>
</dbReference>
<organism evidence="2 3">
    <name type="scientific">Nonomuraea jiangxiensis</name>
    <dbReference type="NCBI Taxonomy" id="633440"/>
    <lineage>
        <taxon>Bacteria</taxon>
        <taxon>Bacillati</taxon>
        <taxon>Actinomycetota</taxon>
        <taxon>Actinomycetes</taxon>
        <taxon>Streptosporangiales</taxon>
        <taxon>Streptosporangiaceae</taxon>
        <taxon>Nonomuraea</taxon>
    </lineage>
</organism>
<gene>
    <name evidence="2" type="ORF">SAMN05421869_15438</name>
</gene>
<dbReference type="Pfam" id="PF13474">
    <property type="entry name" value="SnoaL_3"/>
    <property type="match status" value="1"/>
</dbReference>
<evidence type="ECO:0000313" key="2">
    <source>
        <dbReference type="EMBL" id="SDM75380.1"/>
    </source>
</evidence>
<dbReference type="InterPro" id="IPR032710">
    <property type="entry name" value="NTF2-like_dom_sf"/>
</dbReference>
<dbReference type="AlphaFoldDB" id="A0A1G9VT86"/>
<sequence length="122" mass="13655">MSGISSTGVIAGLLEVWRRAFDEQRVSDLVSLFREDALFQGISPHLRTGREEISEYYDNVADGMTAKVEVLREVQLSEGIVIGFSDVTFTARTGETRPIRLSIVAEQVEGTWLIRQYHAATH</sequence>
<evidence type="ECO:0000313" key="3">
    <source>
        <dbReference type="Proteomes" id="UP000199202"/>
    </source>
</evidence>
<dbReference type="OrthoDB" id="4475408at2"/>
<dbReference type="EMBL" id="FNDJ01000054">
    <property type="protein sequence ID" value="SDM75380.1"/>
    <property type="molecule type" value="Genomic_DNA"/>
</dbReference>
<protein>
    <recommendedName>
        <fullName evidence="1">SnoaL-like domain-containing protein</fullName>
    </recommendedName>
</protein>
<dbReference type="InterPro" id="IPR011944">
    <property type="entry name" value="Steroid_delta5-4_isomerase"/>
</dbReference>
<name>A0A1G9VT86_9ACTN</name>
<dbReference type="Gene3D" id="3.10.450.50">
    <property type="match status" value="1"/>
</dbReference>
<reference evidence="2 3" key="1">
    <citation type="submission" date="2016-10" db="EMBL/GenBank/DDBJ databases">
        <authorList>
            <person name="de Groot N.N."/>
        </authorList>
    </citation>
    <scope>NUCLEOTIDE SEQUENCE [LARGE SCALE GENOMIC DNA]</scope>
    <source>
        <strain evidence="2 3">CGMCC 4.6533</strain>
    </source>
</reference>
<keyword evidence="3" id="KW-1185">Reference proteome</keyword>
<dbReference type="Proteomes" id="UP000199202">
    <property type="component" value="Unassembled WGS sequence"/>
</dbReference>
<dbReference type="SUPFAM" id="SSF54427">
    <property type="entry name" value="NTF2-like"/>
    <property type="match status" value="1"/>
</dbReference>